<proteinExistence type="predicted"/>
<name>A0A515DAN8_9BURK</name>
<evidence type="ECO:0000313" key="15">
    <source>
        <dbReference type="Proteomes" id="UP000316798"/>
    </source>
</evidence>
<dbReference type="PANTHER" id="PTHR11070:SF2">
    <property type="entry name" value="ATP-DEPENDENT DNA HELICASE SRS2"/>
    <property type="match status" value="1"/>
</dbReference>
<evidence type="ECO:0000256" key="9">
    <source>
        <dbReference type="ARBA" id="ARBA00048988"/>
    </source>
</evidence>
<dbReference type="GO" id="GO:0043138">
    <property type="term" value="F:3'-5' DNA helicase activity"/>
    <property type="evidence" value="ECO:0007669"/>
    <property type="project" value="UniProtKB-EC"/>
</dbReference>
<feature type="domain" description="UvrD-like helicase ATP-binding" evidence="12">
    <location>
        <begin position="17"/>
        <end position="486"/>
    </location>
</feature>
<protein>
    <recommendedName>
        <fullName evidence="7">DNA 3'-5' helicase</fullName>
        <ecNumber evidence="7">5.6.2.4</ecNumber>
    </recommendedName>
    <alternativeName>
        <fullName evidence="8">DNA 3'-5' helicase II</fullName>
    </alternativeName>
</protein>
<dbReference type="InterPro" id="IPR014017">
    <property type="entry name" value="DNA_helicase_UvrD-like_C"/>
</dbReference>
<dbReference type="GO" id="GO:0000725">
    <property type="term" value="P:recombinational repair"/>
    <property type="evidence" value="ECO:0007669"/>
    <property type="project" value="TreeGrafter"/>
</dbReference>
<dbReference type="Gene3D" id="1.10.486.10">
    <property type="entry name" value="PCRA, domain 4"/>
    <property type="match status" value="1"/>
</dbReference>
<evidence type="ECO:0000256" key="4">
    <source>
        <dbReference type="ARBA" id="ARBA00022840"/>
    </source>
</evidence>
<keyword evidence="15" id="KW-1185">Reference proteome</keyword>
<dbReference type="InterPro" id="IPR038726">
    <property type="entry name" value="PDDEXK_AddAB-type"/>
</dbReference>
<evidence type="ECO:0000259" key="12">
    <source>
        <dbReference type="PROSITE" id="PS51198"/>
    </source>
</evidence>
<dbReference type="RefSeq" id="WP_142818646.1">
    <property type="nucleotide sequence ID" value="NZ_CP035503.1"/>
</dbReference>
<accession>A0A515DAN8</accession>
<dbReference type="InterPro" id="IPR000212">
    <property type="entry name" value="DNA_helicase_UvrD/REP"/>
</dbReference>
<feature type="domain" description="UvrD-like helicase C-terminal" evidence="13">
    <location>
        <begin position="504"/>
        <end position="803"/>
    </location>
</feature>
<evidence type="ECO:0000256" key="11">
    <source>
        <dbReference type="SAM" id="MobiDB-lite"/>
    </source>
</evidence>
<dbReference type="Gene3D" id="3.40.50.300">
    <property type="entry name" value="P-loop containing nucleotide triphosphate hydrolases"/>
    <property type="match status" value="3"/>
</dbReference>
<keyword evidence="5" id="KW-0413">Isomerase</keyword>
<dbReference type="EC" id="5.6.2.4" evidence="7"/>
<keyword evidence="3 10" id="KW-0347">Helicase</keyword>
<evidence type="ECO:0000256" key="1">
    <source>
        <dbReference type="ARBA" id="ARBA00022741"/>
    </source>
</evidence>
<sequence>MSTELPADLAYEHNGRRVSSAAFYAIACDPRRSVAVEACAGAGKTWMLVSRIVRALLDGAQDGDQTRVRPHEILAITFTKKAAGEMRQRLNEWLAGFARATPGQLEKELLQRGVSPAEARSSALALKNLYANLLASGRPVQVRTFHSWFAALLGTAPLAVLQSLGLPANYELLEDDAQAVGEVWRRFYAALTKSPEVRQDYFAAVAEHGRFQTEKALSAALAKRVEFALADAQGVVERSVPRFDALLAGFAGLQEPEDLLAQPAHRQQLQAAAQALGRASAPTFSAKGAELEQAITAGDMQAAAAALLTQKGEPRKFSEKVAGIEQVRAAQELLLRVAQARTQHDAWLHQQRMARLMRVLSAEFAALKRERGWIDMNDVERAALVMLSSPLLSGWVQERLDARIKHLLIDEFQDTNPLQWQALSSWLSGYAGAGGHAPSVFIVGDPKQSIYRFRRAEPQVFLAAQAFVVDGLKGDLLSCDHTRRNAPEVIATVNQVMTAAQDAGEYLGFRAHSTASNEVGAVLKLPQIPRPGREESTAQDDDGLAWRDSLTTPRELPEETLRTLECRQAAHWLAQQLRGGLQPQHIMVLARKRDRLAVMQEELRTLHIPSQQPEKTDLGEAPEVRDIVALLDALVSPSHDLSLAQALKSPLFGVSDAELVQIAMLQRQSRADAPDGSDARQTSAWFDLLSKTELKAPNGQGLATVLMQWKGWLDSLPPHDALDRIYADGDVLARFCAATPAALQGSVLANLRAVLSAALDLGGGARYATPYALVRALKAGGVKAPAMADANAVRLLTVHGAKGLEAPLVLLLDTDAAEPAAQTMGVVVDWPGEAAAPQSFMFLASETSPPPSAMAALQLEKTARAREELNGLYVAMTRAKQRLVLSSLEPKNANAGSWWQRLQALATPVNGAAAAPPDALQAPGAAPYLLPILPPALVPPAQSAIKTEADGAGTQASSPESLIGQAMHRLLEWAPLGATACPGAQVQSVAREFGLDAAQAQQALEMAQRILRGEGAWAWSPEAVAWHSNEVALSHEGASLRLDRLVRRKDVPEWWVLDYKSAAEPQRRTDKVAQLQTYRAAVQAIYPDATVKAAFMTAQGTLREITRLD</sequence>
<evidence type="ECO:0000259" key="13">
    <source>
        <dbReference type="PROSITE" id="PS51217"/>
    </source>
</evidence>
<dbReference type="InterPro" id="IPR027417">
    <property type="entry name" value="P-loop_NTPase"/>
</dbReference>
<comment type="catalytic activity">
    <reaction evidence="9">
        <text>ATP + H2O = ADP + phosphate + H(+)</text>
        <dbReference type="Rhea" id="RHEA:13065"/>
        <dbReference type="ChEBI" id="CHEBI:15377"/>
        <dbReference type="ChEBI" id="CHEBI:15378"/>
        <dbReference type="ChEBI" id="CHEBI:30616"/>
        <dbReference type="ChEBI" id="CHEBI:43474"/>
        <dbReference type="ChEBI" id="CHEBI:456216"/>
        <dbReference type="EC" id="5.6.2.4"/>
    </reaction>
</comment>
<dbReference type="KEGG" id="rhf:EUB48_09495"/>
<dbReference type="PANTHER" id="PTHR11070">
    <property type="entry name" value="UVRD / RECB / PCRA DNA HELICASE FAMILY MEMBER"/>
    <property type="match status" value="1"/>
</dbReference>
<evidence type="ECO:0000256" key="5">
    <source>
        <dbReference type="ARBA" id="ARBA00023235"/>
    </source>
</evidence>
<organism evidence="14 15">
    <name type="scientific">Rhodoferax sediminis</name>
    <dbReference type="NCBI Taxonomy" id="2509614"/>
    <lineage>
        <taxon>Bacteria</taxon>
        <taxon>Pseudomonadati</taxon>
        <taxon>Pseudomonadota</taxon>
        <taxon>Betaproteobacteria</taxon>
        <taxon>Burkholderiales</taxon>
        <taxon>Comamonadaceae</taxon>
        <taxon>Rhodoferax</taxon>
    </lineage>
</organism>
<dbReference type="Proteomes" id="UP000316798">
    <property type="component" value="Chromosome"/>
</dbReference>
<dbReference type="GO" id="GO:0003677">
    <property type="term" value="F:DNA binding"/>
    <property type="evidence" value="ECO:0007669"/>
    <property type="project" value="InterPro"/>
</dbReference>
<feature type="region of interest" description="Disordered" evidence="11">
    <location>
        <begin position="528"/>
        <end position="552"/>
    </location>
</feature>
<dbReference type="GO" id="GO:0005829">
    <property type="term" value="C:cytosol"/>
    <property type="evidence" value="ECO:0007669"/>
    <property type="project" value="TreeGrafter"/>
</dbReference>
<evidence type="ECO:0000256" key="8">
    <source>
        <dbReference type="ARBA" id="ARBA00034923"/>
    </source>
</evidence>
<dbReference type="GO" id="GO:0005524">
    <property type="term" value="F:ATP binding"/>
    <property type="evidence" value="ECO:0007669"/>
    <property type="project" value="UniProtKB-UniRule"/>
</dbReference>
<dbReference type="OrthoDB" id="5905204at2"/>
<dbReference type="PROSITE" id="PS51198">
    <property type="entry name" value="UVRD_HELICASE_ATP_BIND"/>
    <property type="match status" value="1"/>
</dbReference>
<dbReference type="EMBL" id="CP035503">
    <property type="protein sequence ID" value="QDL37478.1"/>
    <property type="molecule type" value="Genomic_DNA"/>
</dbReference>
<keyword evidence="2 10" id="KW-0378">Hydrolase</keyword>
<dbReference type="Pfam" id="PF12705">
    <property type="entry name" value="PDDEXK_1"/>
    <property type="match status" value="1"/>
</dbReference>
<evidence type="ECO:0000313" key="14">
    <source>
        <dbReference type="EMBL" id="QDL37478.1"/>
    </source>
</evidence>
<evidence type="ECO:0000256" key="6">
    <source>
        <dbReference type="ARBA" id="ARBA00034617"/>
    </source>
</evidence>
<evidence type="ECO:0000256" key="3">
    <source>
        <dbReference type="ARBA" id="ARBA00022806"/>
    </source>
</evidence>
<keyword evidence="1 10" id="KW-0547">Nucleotide-binding</keyword>
<dbReference type="GO" id="GO:0016787">
    <property type="term" value="F:hydrolase activity"/>
    <property type="evidence" value="ECO:0007669"/>
    <property type="project" value="UniProtKB-UniRule"/>
</dbReference>
<dbReference type="Pfam" id="PF00580">
    <property type="entry name" value="UvrD-helicase"/>
    <property type="match status" value="1"/>
</dbReference>
<dbReference type="SUPFAM" id="SSF52540">
    <property type="entry name" value="P-loop containing nucleoside triphosphate hydrolases"/>
    <property type="match status" value="1"/>
</dbReference>
<dbReference type="AlphaFoldDB" id="A0A515DAN8"/>
<evidence type="ECO:0000256" key="7">
    <source>
        <dbReference type="ARBA" id="ARBA00034808"/>
    </source>
</evidence>
<dbReference type="Pfam" id="PF13361">
    <property type="entry name" value="UvrD_C"/>
    <property type="match status" value="2"/>
</dbReference>
<keyword evidence="4 10" id="KW-0067">ATP-binding</keyword>
<comment type="catalytic activity">
    <reaction evidence="6">
        <text>Couples ATP hydrolysis with the unwinding of duplex DNA by translocating in the 3'-5' direction.</text>
        <dbReference type="EC" id="5.6.2.4"/>
    </reaction>
</comment>
<gene>
    <name evidence="14" type="ORF">EUB48_09495</name>
</gene>
<feature type="binding site" evidence="10">
    <location>
        <begin position="38"/>
        <end position="45"/>
    </location>
    <ligand>
        <name>ATP</name>
        <dbReference type="ChEBI" id="CHEBI:30616"/>
    </ligand>
</feature>
<evidence type="ECO:0000256" key="2">
    <source>
        <dbReference type="ARBA" id="ARBA00022801"/>
    </source>
</evidence>
<evidence type="ECO:0000256" key="10">
    <source>
        <dbReference type="PROSITE-ProRule" id="PRU00560"/>
    </source>
</evidence>
<dbReference type="InterPro" id="IPR014016">
    <property type="entry name" value="UvrD-like_ATP-bd"/>
</dbReference>
<reference evidence="14 15" key="1">
    <citation type="submission" date="2019-01" db="EMBL/GenBank/DDBJ databases">
        <title>Genomic insights into a novel species Rhodoferax sp.</title>
        <authorList>
            <person name="Jin L."/>
        </authorList>
    </citation>
    <scope>NUCLEOTIDE SEQUENCE [LARGE SCALE GENOMIC DNA]</scope>
    <source>
        <strain evidence="14 15">CHu59-6-5</strain>
    </source>
</reference>
<dbReference type="PROSITE" id="PS51217">
    <property type="entry name" value="UVRD_HELICASE_CTER"/>
    <property type="match status" value="1"/>
</dbReference>